<dbReference type="SUPFAM" id="SSF117143">
    <property type="entry name" value="Flagellar hook protein flgE"/>
    <property type="match status" value="1"/>
</dbReference>
<feature type="domain" description="Flagellar basal body rod protein N-terminal" evidence="5">
    <location>
        <begin position="5"/>
        <end position="35"/>
    </location>
</feature>
<evidence type="ECO:0000256" key="1">
    <source>
        <dbReference type="ARBA" id="ARBA00004117"/>
    </source>
</evidence>
<keyword evidence="8" id="KW-0966">Cell projection</keyword>
<keyword evidence="8" id="KW-0282">Flagellum</keyword>
<evidence type="ECO:0000256" key="4">
    <source>
        <dbReference type="RuleBase" id="RU362116"/>
    </source>
</evidence>
<protein>
    <recommendedName>
        <fullName evidence="4">Flagellar basal-body rod protein FlgF</fullName>
    </recommendedName>
</protein>
<keyword evidence="3 4" id="KW-0975">Bacterial flagellum</keyword>
<organism evidence="8">
    <name type="scientific">uncultured Microvirga sp</name>
    <dbReference type="NCBI Taxonomy" id="412392"/>
    <lineage>
        <taxon>Bacteria</taxon>
        <taxon>Pseudomonadati</taxon>
        <taxon>Pseudomonadota</taxon>
        <taxon>Alphaproteobacteria</taxon>
        <taxon>Hyphomicrobiales</taxon>
        <taxon>Methylobacteriaceae</taxon>
        <taxon>Microvirga</taxon>
        <taxon>environmental samples</taxon>
    </lineage>
</organism>
<dbReference type="Pfam" id="PF06429">
    <property type="entry name" value="Flg_bbr_C"/>
    <property type="match status" value="1"/>
</dbReference>
<dbReference type="InterPro" id="IPR012836">
    <property type="entry name" value="FlgF"/>
</dbReference>
<dbReference type="Pfam" id="PF00460">
    <property type="entry name" value="Flg_bb_rod"/>
    <property type="match status" value="1"/>
</dbReference>
<name>A0A6J4KMA1_9HYPH</name>
<dbReference type="PANTHER" id="PTHR30435:SF19">
    <property type="entry name" value="FLAGELLAR BASAL-BODY ROD PROTEIN FLGG"/>
    <property type="match status" value="1"/>
</dbReference>
<dbReference type="Pfam" id="PF22692">
    <property type="entry name" value="LlgE_F_G_D1"/>
    <property type="match status" value="1"/>
</dbReference>
<dbReference type="InterPro" id="IPR053967">
    <property type="entry name" value="LlgE_F_G-like_D1"/>
</dbReference>
<dbReference type="NCBIfam" id="TIGR03506">
    <property type="entry name" value="FlgEFG_subfam"/>
    <property type="match status" value="1"/>
</dbReference>
<gene>
    <name evidence="8" type="ORF">AVDCRST_MAG90-290</name>
</gene>
<dbReference type="InterPro" id="IPR010930">
    <property type="entry name" value="Flg_bb/hook_C_dom"/>
</dbReference>
<dbReference type="InterPro" id="IPR020013">
    <property type="entry name" value="Flagellar_FlgE/F/G"/>
</dbReference>
<evidence type="ECO:0000256" key="2">
    <source>
        <dbReference type="ARBA" id="ARBA00009677"/>
    </source>
</evidence>
<comment type="subcellular location">
    <subcellularLocation>
        <location evidence="1 4">Bacterial flagellum basal body</location>
    </subcellularLocation>
</comment>
<evidence type="ECO:0000259" key="5">
    <source>
        <dbReference type="Pfam" id="PF00460"/>
    </source>
</evidence>
<dbReference type="InterPro" id="IPR001444">
    <property type="entry name" value="Flag_bb_rod_N"/>
</dbReference>
<comment type="similarity">
    <text evidence="2 4">Belongs to the flagella basal body rod proteins family.</text>
</comment>
<evidence type="ECO:0000259" key="6">
    <source>
        <dbReference type="Pfam" id="PF06429"/>
    </source>
</evidence>
<keyword evidence="8" id="KW-0969">Cilium</keyword>
<dbReference type="NCBIfam" id="TIGR02490">
    <property type="entry name" value="flgF"/>
    <property type="match status" value="1"/>
</dbReference>
<feature type="domain" description="Flagellar hook protein FlgE/F/G-like D1" evidence="7">
    <location>
        <begin position="88"/>
        <end position="152"/>
    </location>
</feature>
<feature type="domain" description="Flagellar basal-body/hook protein C-terminal" evidence="6">
    <location>
        <begin position="197"/>
        <end position="240"/>
    </location>
</feature>
<proteinExistence type="inferred from homology"/>
<evidence type="ECO:0000259" key="7">
    <source>
        <dbReference type="Pfam" id="PF22692"/>
    </source>
</evidence>
<evidence type="ECO:0000313" key="8">
    <source>
        <dbReference type="EMBL" id="CAA9308445.1"/>
    </source>
</evidence>
<accession>A0A6J4KMA1</accession>
<dbReference type="GO" id="GO:0030694">
    <property type="term" value="C:bacterial-type flagellum basal body, rod"/>
    <property type="evidence" value="ECO:0007669"/>
    <property type="project" value="UniProtKB-UniRule"/>
</dbReference>
<dbReference type="PANTHER" id="PTHR30435">
    <property type="entry name" value="FLAGELLAR PROTEIN"/>
    <property type="match status" value="1"/>
</dbReference>
<dbReference type="GO" id="GO:0071978">
    <property type="term" value="P:bacterial-type flagellum-dependent swarming motility"/>
    <property type="evidence" value="ECO:0007669"/>
    <property type="project" value="TreeGrafter"/>
</dbReference>
<reference evidence="8" key="1">
    <citation type="submission" date="2020-02" db="EMBL/GenBank/DDBJ databases">
        <authorList>
            <person name="Meier V. D."/>
        </authorList>
    </citation>
    <scope>NUCLEOTIDE SEQUENCE</scope>
    <source>
        <strain evidence="8">AVDCRST_MAG90</strain>
    </source>
</reference>
<comment type="subunit">
    <text evidence="4">The basal body constitutes a major portion of the flagellar organelle and consists of five rings (E,L,P,S, and M) mounted on a central rod. The rod consists of about 26 subunits of FlgG in the distal portion, and FlgB, FlgC and FlgF are thought to build up the proximal portion of the rod with about 6 subunits each.</text>
</comment>
<sequence>MENALLIGLSRQMALGRELDVIANNMANVTTNGFKARQARFREYLMPGASADAFQAQDRRVSYVMDGGTPLDISAGNVERTGNPLDVAVKGDGFFAVQTPAGERYTRNGAFSINQAGQLVTSDGHPALGENGPITFSPQESGAAIAPDGTVTTNQGQRGKLRLVRFADPQSLKNEGTNLFSATALAEPAGVTSRLEPGAIERSNVKPILEMSRLIEVNRNYTSTAGMVSRMDELRRTAIQRLADTA</sequence>
<dbReference type="NCBIfam" id="NF009331">
    <property type="entry name" value="PRK12689.1"/>
    <property type="match status" value="1"/>
</dbReference>
<dbReference type="InterPro" id="IPR037925">
    <property type="entry name" value="FlgE/F/G-like"/>
</dbReference>
<dbReference type="EMBL" id="CADCUC010000055">
    <property type="protein sequence ID" value="CAA9308445.1"/>
    <property type="molecule type" value="Genomic_DNA"/>
</dbReference>
<dbReference type="AlphaFoldDB" id="A0A6J4KMA1"/>
<evidence type="ECO:0000256" key="3">
    <source>
        <dbReference type="ARBA" id="ARBA00023143"/>
    </source>
</evidence>